<organism evidence="1 2">
    <name type="scientific">Eretmocerus hayati</name>
    <dbReference type="NCBI Taxonomy" id="131215"/>
    <lineage>
        <taxon>Eukaryota</taxon>
        <taxon>Metazoa</taxon>
        <taxon>Ecdysozoa</taxon>
        <taxon>Arthropoda</taxon>
        <taxon>Hexapoda</taxon>
        <taxon>Insecta</taxon>
        <taxon>Pterygota</taxon>
        <taxon>Neoptera</taxon>
        <taxon>Endopterygota</taxon>
        <taxon>Hymenoptera</taxon>
        <taxon>Apocrita</taxon>
        <taxon>Proctotrupomorpha</taxon>
        <taxon>Chalcidoidea</taxon>
        <taxon>Aphelinidae</taxon>
        <taxon>Aphelininae</taxon>
        <taxon>Eretmocerus</taxon>
    </lineage>
</organism>
<reference evidence="1" key="1">
    <citation type="submission" date="2023-04" db="EMBL/GenBank/DDBJ databases">
        <title>A chromosome-level genome assembly of the parasitoid wasp Eretmocerus hayati.</title>
        <authorList>
            <person name="Zhong Y."/>
            <person name="Liu S."/>
            <person name="Liu Y."/>
        </authorList>
    </citation>
    <scope>NUCLEOTIDE SEQUENCE</scope>
    <source>
        <strain evidence="1">ZJU_SS_LIU_2023</strain>
    </source>
</reference>
<accession>A0ACC2PBI8</accession>
<name>A0ACC2PBI8_9HYME</name>
<evidence type="ECO:0000313" key="2">
    <source>
        <dbReference type="Proteomes" id="UP001239111"/>
    </source>
</evidence>
<comment type="caution">
    <text evidence="1">The sequence shown here is derived from an EMBL/GenBank/DDBJ whole genome shotgun (WGS) entry which is preliminary data.</text>
</comment>
<evidence type="ECO:0000313" key="1">
    <source>
        <dbReference type="EMBL" id="KAJ8680980.1"/>
    </source>
</evidence>
<dbReference type="Proteomes" id="UP001239111">
    <property type="component" value="Chromosome 2"/>
</dbReference>
<gene>
    <name evidence="1" type="ORF">QAD02_016767</name>
</gene>
<dbReference type="EMBL" id="CM056742">
    <property type="protein sequence ID" value="KAJ8680980.1"/>
    <property type="molecule type" value="Genomic_DNA"/>
</dbReference>
<protein>
    <submittedName>
        <fullName evidence="1">Uncharacterized protein</fullName>
    </submittedName>
</protein>
<sequence>METHLRRHFLRFLISYHLISSSNAEPIFGVDMNFAVLGSFNFAFLSLITNRSSTNFDEKYICTSTLISERFVMTIAECIQNLPLEDLEVTFGYVDKEEDENKISGKQRSGVYPAKTTITFSEWSEKRGWPTNIPPYNDIALIELHEYVTFKPAVISPRNHDQGIGSTVLMQGWRKIKSKLDIIQPDLPHQAPMKIISNTACESRIKKFTKSYKKFKISDNVFCMSGASLAVALHSDIGGPVLNLAKQVIGITVKRVPSTTSYWLDKGNVNLALRLSDYRGFINDVASSGMGSMQKKFRELNLN</sequence>
<proteinExistence type="predicted"/>
<keyword evidence="2" id="KW-1185">Reference proteome</keyword>